<evidence type="ECO:0000313" key="1">
    <source>
        <dbReference type="EMBL" id="CAG8476503.1"/>
    </source>
</evidence>
<sequence>MAFQPLVKYVEEVVEQEVVVTFEDKRFLLDQITANYREYQNRIDTLEQENENRIHSLEQTNENRIHSLKQGYVYFTQNVHFSNVQLLEKQIETDIKIELHNEHIDRIVDYLRSTKIEKL</sequence>
<organism evidence="1 2">
    <name type="scientific">Cetraspora pellucida</name>
    <dbReference type="NCBI Taxonomy" id="1433469"/>
    <lineage>
        <taxon>Eukaryota</taxon>
        <taxon>Fungi</taxon>
        <taxon>Fungi incertae sedis</taxon>
        <taxon>Mucoromycota</taxon>
        <taxon>Glomeromycotina</taxon>
        <taxon>Glomeromycetes</taxon>
        <taxon>Diversisporales</taxon>
        <taxon>Gigasporaceae</taxon>
        <taxon>Cetraspora</taxon>
    </lineage>
</organism>
<reference evidence="1" key="1">
    <citation type="submission" date="2021-06" db="EMBL/GenBank/DDBJ databases">
        <authorList>
            <person name="Kallberg Y."/>
            <person name="Tangrot J."/>
            <person name="Rosling A."/>
        </authorList>
    </citation>
    <scope>NUCLEOTIDE SEQUENCE</scope>
    <source>
        <strain evidence="1">28 12/20/2015</strain>
    </source>
</reference>
<accession>A0ACA9KKC3</accession>
<dbReference type="EMBL" id="CAJVPW010001149">
    <property type="protein sequence ID" value="CAG8476503.1"/>
    <property type="molecule type" value="Genomic_DNA"/>
</dbReference>
<gene>
    <name evidence="1" type="ORF">SPELUC_LOCUS1932</name>
</gene>
<name>A0ACA9KKC3_9GLOM</name>
<proteinExistence type="predicted"/>
<dbReference type="Proteomes" id="UP000789366">
    <property type="component" value="Unassembled WGS sequence"/>
</dbReference>
<comment type="caution">
    <text evidence="1">The sequence shown here is derived from an EMBL/GenBank/DDBJ whole genome shotgun (WGS) entry which is preliminary data.</text>
</comment>
<evidence type="ECO:0000313" key="2">
    <source>
        <dbReference type="Proteomes" id="UP000789366"/>
    </source>
</evidence>
<keyword evidence="2" id="KW-1185">Reference proteome</keyword>
<protein>
    <submittedName>
        <fullName evidence="1">4154_t:CDS:1</fullName>
    </submittedName>
</protein>